<keyword evidence="2" id="KW-0547">Nucleotide-binding</keyword>
<dbReference type="GO" id="GO:0006139">
    <property type="term" value="P:nucleobase-containing compound metabolic process"/>
    <property type="evidence" value="ECO:0007669"/>
    <property type="project" value="InterPro"/>
</dbReference>
<evidence type="ECO:0000313" key="6">
    <source>
        <dbReference type="EMBL" id="EAR94066.2"/>
    </source>
</evidence>
<dbReference type="SUPFAM" id="SSF47391">
    <property type="entry name" value="Dimerization-anchoring domain of cAMP-dependent PK regulatory subunit"/>
    <property type="match status" value="1"/>
</dbReference>
<dbReference type="HAMAP" id="MF_00235">
    <property type="entry name" value="Adenylate_kinase_Adk"/>
    <property type="match status" value="1"/>
</dbReference>
<dbReference type="HOGENOM" id="CLU_044905_0_0_1"/>
<dbReference type="RefSeq" id="XP_001014311.2">
    <property type="nucleotide sequence ID" value="XM_001014311.3"/>
</dbReference>
<accession>Q23BQ2</accession>
<name>Q23BQ2_TETTS</name>
<dbReference type="GO" id="GO:0005524">
    <property type="term" value="F:ATP binding"/>
    <property type="evidence" value="ECO:0007669"/>
    <property type="project" value="InterPro"/>
</dbReference>
<dbReference type="AlphaFoldDB" id="Q23BQ2"/>
<dbReference type="Gene3D" id="3.40.50.300">
    <property type="entry name" value="P-loop containing nucleotide triphosphate hydrolases"/>
    <property type="match status" value="2"/>
</dbReference>
<protein>
    <submittedName>
        <fullName evidence="6">Adenylate kinase family protein</fullName>
    </submittedName>
</protein>
<dbReference type="EMBL" id="GG662718">
    <property type="protein sequence ID" value="EAR94066.2"/>
    <property type="molecule type" value="Genomic_DNA"/>
</dbReference>
<dbReference type="CDD" id="cd01428">
    <property type="entry name" value="ADK"/>
    <property type="match status" value="1"/>
</dbReference>
<keyword evidence="5" id="KW-0175">Coiled coil</keyword>
<dbReference type="GeneID" id="7837258"/>
<evidence type="ECO:0000256" key="2">
    <source>
        <dbReference type="ARBA" id="ARBA00022741"/>
    </source>
</evidence>
<evidence type="ECO:0000256" key="4">
    <source>
        <dbReference type="RuleBase" id="RU003330"/>
    </source>
</evidence>
<feature type="coiled-coil region" evidence="5">
    <location>
        <begin position="112"/>
        <end position="139"/>
    </location>
</feature>
<dbReference type="STRING" id="312017.Q23BQ2"/>
<sequence>MDRTHKLNYQRDVEQYLEKNKVYDIFENLMKDLVIDQPAQPLDYLIKKLSEPQQKRVFVVGPPGSKTTELALQLANEFKFTCISVGNLLKKQISMKNTLGEEIENSIQKVGYVRDEIVIDIVKNEIEEMERKKQNYLLEGFPKTRVQGLALQRVGIIPDTFIILNQDEKSIKQSCYNKISSNQDGYYSNIPLSKVEEYASNHALEYTLNLNHVKEVYARYFFEVDVNNVSSDGELLEDMARLMEFKINPKGPKRSARILVIGPPGSGRSTLAKKLAQKYGLVYVSTTELISDQIAKKTEVGRVALNLLNRGELVPDEIINGLVDNRLKQTDCHLQGYVLDGYPKSLVQLLCLEDLNINPSLIVELECSDELVIQRFQGKKDNPNESIENIKKRLQRWKELLRSMEQTYSRLIYKVSATLPPKNILENVCFHLENSG</sequence>
<dbReference type="Pfam" id="PF00406">
    <property type="entry name" value="ADK"/>
    <property type="match status" value="2"/>
</dbReference>
<evidence type="ECO:0000256" key="3">
    <source>
        <dbReference type="ARBA" id="ARBA00022777"/>
    </source>
</evidence>
<dbReference type="eggNOG" id="KOG3078">
    <property type="taxonomic scope" value="Eukaryota"/>
</dbReference>
<reference evidence="7" key="1">
    <citation type="journal article" date="2006" name="PLoS Biol.">
        <title>Macronuclear genome sequence of the ciliate Tetrahymena thermophila, a model eukaryote.</title>
        <authorList>
            <person name="Eisen J.A."/>
            <person name="Coyne R.S."/>
            <person name="Wu M."/>
            <person name="Wu D."/>
            <person name="Thiagarajan M."/>
            <person name="Wortman J.R."/>
            <person name="Badger J.H."/>
            <person name="Ren Q."/>
            <person name="Amedeo P."/>
            <person name="Jones K.M."/>
            <person name="Tallon L.J."/>
            <person name="Delcher A.L."/>
            <person name="Salzberg S.L."/>
            <person name="Silva J.C."/>
            <person name="Haas B.J."/>
            <person name="Majoros W.H."/>
            <person name="Farzad M."/>
            <person name="Carlton J.M."/>
            <person name="Smith R.K. Jr."/>
            <person name="Garg J."/>
            <person name="Pearlman R.E."/>
            <person name="Karrer K.M."/>
            <person name="Sun L."/>
            <person name="Manning G."/>
            <person name="Elde N.C."/>
            <person name="Turkewitz A.P."/>
            <person name="Asai D.J."/>
            <person name="Wilkes D.E."/>
            <person name="Wang Y."/>
            <person name="Cai H."/>
            <person name="Collins K."/>
            <person name="Stewart B.A."/>
            <person name="Lee S.R."/>
            <person name="Wilamowska K."/>
            <person name="Weinberg Z."/>
            <person name="Ruzzo W.L."/>
            <person name="Wloga D."/>
            <person name="Gaertig J."/>
            <person name="Frankel J."/>
            <person name="Tsao C.-C."/>
            <person name="Gorovsky M.A."/>
            <person name="Keeling P.J."/>
            <person name="Waller R.F."/>
            <person name="Patron N.J."/>
            <person name="Cherry J.M."/>
            <person name="Stover N.A."/>
            <person name="Krieger C.J."/>
            <person name="del Toro C."/>
            <person name="Ryder H.F."/>
            <person name="Williamson S.C."/>
            <person name="Barbeau R.A."/>
            <person name="Hamilton E.P."/>
            <person name="Orias E."/>
        </authorList>
    </citation>
    <scope>NUCLEOTIDE SEQUENCE [LARGE SCALE GENOMIC DNA]</scope>
    <source>
        <strain evidence="7">SB210</strain>
    </source>
</reference>
<organism evidence="6 7">
    <name type="scientific">Tetrahymena thermophila (strain SB210)</name>
    <dbReference type="NCBI Taxonomy" id="312017"/>
    <lineage>
        <taxon>Eukaryota</taxon>
        <taxon>Sar</taxon>
        <taxon>Alveolata</taxon>
        <taxon>Ciliophora</taxon>
        <taxon>Intramacronucleata</taxon>
        <taxon>Oligohymenophorea</taxon>
        <taxon>Hymenostomatida</taxon>
        <taxon>Tetrahymenina</taxon>
        <taxon>Tetrahymenidae</taxon>
        <taxon>Tetrahymena</taxon>
    </lineage>
</organism>
<keyword evidence="3 4" id="KW-0418">Kinase</keyword>
<evidence type="ECO:0000313" key="7">
    <source>
        <dbReference type="Proteomes" id="UP000009168"/>
    </source>
</evidence>
<comment type="similarity">
    <text evidence="4">Belongs to the adenylate kinase family.</text>
</comment>
<evidence type="ECO:0000256" key="1">
    <source>
        <dbReference type="ARBA" id="ARBA00022679"/>
    </source>
</evidence>
<keyword evidence="1 4" id="KW-0808">Transferase</keyword>
<dbReference type="KEGG" id="tet:TTHERM_00227800"/>
<proteinExistence type="inferred from homology"/>
<dbReference type="Proteomes" id="UP000009168">
    <property type="component" value="Unassembled WGS sequence"/>
</dbReference>
<dbReference type="InterPro" id="IPR027417">
    <property type="entry name" value="P-loop_NTPase"/>
</dbReference>
<dbReference type="SUPFAM" id="SSF52540">
    <property type="entry name" value="P-loop containing nucleoside triphosphate hydrolases"/>
    <property type="match status" value="2"/>
</dbReference>
<gene>
    <name evidence="6" type="ORF">TTHERM_00227800</name>
</gene>
<dbReference type="CDD" id="cd22979">
    <property type="entry name" value="DD_AK8"/>
    <property type="match status" value="1"/>
</dbReference>
<dbReference type="OrthoDB" id="522106at2759"/>
<dbReference type="InterPro" id="IPR000850">
    <property type="entry name" value="Adenylat/UMP-CMP_kin"/>
</dbReference>
<dbReference type="InParanoid" id="Q23BQ2"/>
<dbReference type="GO" id="GO:0019205">
    <property type="term" value="F:nucleobase-containing compound kinase activity"/>
    <property type="evidence" value="ECO:0007669"/>
    <property type="project" value="InterPro"/>
</dbReference>
<keyword evidence="7" id="KW-1185">Reference proteome</keyword>
<evidence type="ECO:0000256" key="5">
    <source>
        <dbReference type="SAM" id="Coils"/>
    </source>
</evidence>
<dbReference type="PRINTS" id="PR00094">
    <property type="entry name" value="ADENYLTKNASE"/>
</dbReference>
<dbReference type="PANTHER" id="PTHR23359">
    <property type="entry name" value="NUCLEOTIDE KINASE"/>
    <property type="match status" value="1"/>
</dbReference>